<keyword evidence="3" id="KW-1185">Reference proteome</keyword>
<proteinExistence type="predicted"/>
<keyword evidence="1" id="KW-1133">Transmembrane helix</keyword>
<organism evidence="2 3">
    <name type="scientific">Niastella populi</name>
    <dbReference type="NCBI Taxonomy" id="550983"/>
    <lineage>
        <taxon>Bacteria</taxon>
        <taxon>Pseudomonadati</taxon>
        <taxon>Bacteroidota</taxon>
        <taxon>Chitinophagia</taxon>
        <taxon>Chitinophagales</taxon>
        <taxon>Chitinophagaceae</taxon>
        <taxon>Niastella</taxon>
    </lineage>
</organism>
<evidence type="ECO:0000313" key="2">
    <source>
        <dbReference type="EMBL" id="OQP62250.1"/>
    </source>
</evidence>
<protein>
    <submittedName>
        <fullName evidence="2">Uncharacterized protein</fullName>
    </submittedName>
</protein>
<gene>
    <name evidence="2" type="ORF">A4R26_18425</name>
</gene>
<reference evidence="3" key="1">
    <citation type="submission" date="2016-04" db="EMBL/GenBank/DDBJ databases">
        <authorList>
            <person name="Chen L."/>
            <person name="Zhuang W."/>
            <person name="Wang G."/>
        </authorList>
    </citation>
    <scope>NUCLEOTIDE SEQUENCE [LARGE SCALE GENOMIC DNA]</scope>
    <source>
        <strain evidence="3">208</strain>
    </source>
</reference>
<evidence type="ECO:0000256" key="1">
    <source>
        <dbReference type="SAM" id="Phobius"/>
    </source>
</evidence>
<keyword evidence="1" id="KW-0472">Membrane</keyword>
<sequence>MPASKQTIENVRHNLQLDENLHQHKKGWIIQKTGWAVLYAGLILAALGLFGTGVMSYRTQARNGNSIKYERFLRYESEAEMTFDIAEVEDTITLQIPQYYMEYIHLQSITPLPLGNQTIDGQTTYFFKGRGTASIHCGLMAKKAGSVTSTIVVNKTPFTITHQIYP</sequence>
<accession>A0A1V9FVA2</accession>
<comment type="caution">
    <text evidence="2">The sequence shown here is derived from an EMBL/GenBank/DDBJ whole genome shotgun (WGS) entry which is preliminary data.</text>
</comment>
<keyword evidence="1" id="KW-0812">Transmembrane</keyword>
<dbReference type="AlphaFoldDB" id="A0A1V9FVA2"/>
<name>A0A1V9FVA2_9BACT</name>
<evidence type="ECO:0000313" key="3">
    <source>
        <dbReference type="Proteomes" id="UP000192276"/>
    </source>
</evidence>
<dbReference type="EMBL" id="LWBP01000123">
    <property type="protein sequence ID" value="OQP62250.1"/>
    <property type="molecule type" value="Genomic_DNA"/>
</dbReference>
<dbReference type="OrthoDB" id="666360at2"/>
<feature type="transmembrane region" description="Helical" evidence="1">
    <location>
        <begin position="36"/>
        <end position="57"/>
    </location>
</feature>
<dbReference type="RefSeq" id="WP_081164040.1">
    <property type="nucleotide sequence ID" value="NZ_LWBP01000123.1"/>
</dbReference>
<dbReference type="STRING" id="550983.A4R26_18425"/>
<dbReference type="Proteomes" id="UP000192276">
    <property type="component" value="Unassembled WGS sequence"/>
</dbReference>